<dbReference type="EMBL" id="UZAJ01042464">
    <property type="protein sequence ID" value="VDP22860.1"/>
    <property type="molecule type" value="Genomic_DNA"/>
</dbReference>
<protein>
    <submittedName>
        <fullName evidence="1 3">Uncharacterized protein</fullName>
    </submittedName>
</protein>
<evidence type="ECO:0000313" key="1">
    <source>
        <dbReference type="EMBL" id="VDP22860.1"/>
    </source>
</evidence>
<reference evidence="3" key="1">
    <citation type="submission" date="2016-06" db="UniProtKB">
        <authorList>
            <consortium name="WormBaseParasite"/>
        </authorList>
    </citation>
    <scope>IDENTIFICATION</scope>
</reference>
<reference evidence="1 2" key="2">
    <citation type="submission" date="2018-11" db="EMBL/GenBank/DDBJ databases">
        <authorList>
            <consortium name="Pathogen Informatics"/>
        </authorList>
    </citation>
    <scope>NUCLEOTIDE SEQUENCE [LARGE SCALE GENOMIC DNA]</scope>
</reference>
<gene>
    <name evidence="1" type="ORF">OFLC_LOCUS15615</name>
</gene>
<dbReference type="Proteomes" id="UP000267606">
    <property type="component" value="Unassembled WGS sequence"/>
</dbReference>
<evidence type="ECO:0000313" key="2">
    <source>
        <dbReference type="Proteomes" id="UP000267606"/>
    </source>
</evidence>
<keyword evidence="2" id="KW-1185">Reference proteome</keyword>
<accession>A0A183I7A3</accession>
<dbReference type="AlphaFoldDB" id="A0A183I7A3"/>
<proteinExistence type="predicted"/>
<sequence length="70" mass="8046">MLHRTDTCIPIMLDRDFPVAVDYLKCQINPSRIKRTGKMRKQRPPSSMPCAFYRPMTSSLVTIFLAIGTE</sequence>
<organism evidence="3">
    <name type="scientific">Onchocerca flexuosa</name>
    <dbReference type="NCBI Taxonomy" id="387005"/>
    <lineage>
        <taxon>Eukaryota</taxon>
        <taxon>Metazoa</taxon>
        <taxon>Ecdysozoa</taxon>
        <taxon>Nematoda</taxon>
        <taxon>Chromadorea</taxon>
        <taxon>Rhabditida</taxon>
        <taxon>Spirurina</taxon>
        <taxon>Spiruromorpha</taxon>
        <taxon>Filarioidea</taxon>
        <taxon>Onchocercidae</taxon>
        <taxon>Onchocerca</taxon>
    </lineage>
</organism>
<dbReference type="WBParaSite" id="OFLC_0001562801-mRNA-1">
    <property type="protein sequence ID" value="OFLC_0001562801-mRNA-1"/>
    <property type="gene ID" value="OFLC_0001562801"/>
</dbReference>
<name>A0A183I7A3_9BILA</name>
<evidence type="ECO:0000313" key="3">
    <source>
        <dbReference type="WBParaSite" id="OFLC_0001562801-mRNA-1"/>
    </source>
</evidence>